<proteinExistence type="predicted"/>
<dbReference type="InterPro" id="IPR006626">
    <property type="entry name" value="PbH1"/>
</dbReference>
<reference evidence="1 2" key="1">
    <citation type="journal article" date="2018" name="J. Microbiol.">
        <title>Leifsonia flava sp. nov., a novel actinobacterium isolated from the rhizosphere of Aquilegia viridiflora.</title>
        <authorList>
            <person name="Cai Y."/>
            <person name="Tao W.Z."/>
            <person name="Ma Y.J."/>
            <person name="Cheng J."/>
            <person name="Zhang M.Y."/>
            <person name="Zhang Y.X."/>
        </authorList>
    </citation>
    <scope>NUCLEOTIDE SEQUENCE [LARGE SCALE GENOMIC DNA]</scope>
    <source>
        <strain evidence="1 2">SYP-B2174</strain>
    </source>
</reference>
<dbReference type="Gene3D" id="2.160.20.10">
    <property type="entry name" value="Single-stranded right-handed beta-helix, Pectin lyase-like"/>
    <property type="match status" value="1"/>
</dbReference>
<gene>
    <name evidence="1" type="ORF">E4M00_03390</name>
</gene>
<comment type="caution">
    <text evidence="1">The sequence shown here is derived from an EMBL/GenBank/DDBJ whole genome shotgun (WGS) entry which is preliminary data.</text>
</comment>
<dbReference type="SMART" id="SM00710">
    <property type="entry name" value="PbH1"/>
    <property type="match status" value="3"/>
</dbReference>
<evidence type="ECO:0000313" key="1">
    <source>
        <dbReference type="EMBL" id="TFW00237.1"/>
    </source>
</evidence>
<dbReference type="AlphaFoldDB" id="A0A4Y9RAM9"/>
<dbReference type="Proteomes" id="UP000298127">
    <property type="component" value="Unassembled WGS sequence"/>
</dbReference>
<sequence>MPGAKNTGVPAGTKLTVHDGDITVTAPGTVIDSLDVRGSIVVKAANVTIKNSIIRGRAGSGPLVNNLLHNPNLVIQDSELFAAMDRRVSGIMGSHFTATRLNIHHVTDGIHLTDGEVTLKDSWLHDNLHLDKDPAWNGTPTHDDGIQVQGGSNITIDHNTLTGAHNAALMVTQDRARVTNLSWTRNYADNGGCTINIAQGSLGPVTGMKITDNTFGRNTSIANCAIIAPTTTKIDTQRNYWADDMSPVAVRKG</sequence>
<accession>A0A4Y9RAM9</accession>
<dbReference type="SUPFAM" id="SSF51126">
    <property type="entry name" value="Pectin lyase-like"/>
    <property type="match status" value="1"/>
</dbReference>
<organism evidence="1 2">
    <name type="scientific">Orlajensenia leifsoniae</name>
    <dbReference type="NCBI Taxonomy" id="2561933"/>
    <lineage>
        <taxon>Bacteria</taxon>
        <taxon>Bacillati</taxon>
        <taxon>Actinomycetota</taxon>
        <taxon>Actinomycetes</taxon>
        <taxon>Micrococcales</taxon>
        <taxon>Microbacteriaceae</taxon>
        <taxon>Orlajensenia</taxon>
    </lineage>
</organism>
<dbReference type="EMBL" id="SPQZ01000001">
    <property type="protein sequence ID" value="TFW00237.1"/>
    <property type="molecule type" value="Genomic_DNA"/>
</dbReference>
<dbReference type="InterPro" id="IPR012334">
    <property type="entry name" value="Pectin_lyas_fold"/>
</dbReference>
<protein>
    <submittedName>
        <fullName evidence="1">Uncharacterized protein</fullName>
    </submittedName>
</protein>
<dbReference type="InterPro" id="IPR011050">
    <property type="entry name" value="Pectin_lyase_fold/virulence"/>
</dbReference>
<name>A0A4Y9RAM9_9MICO</name>
<keyword evidence="2" id="KW-1185">Reference proteome</keyword>
<evidence type="ECO:0000313" key="2">
    <source>
        <dbReference type="Proteomes" id="UP000298127"/>
    </source>
</evidence>